<dbReference type="InterPro" id="IPR027417">
    <property type="entry name" value="P-loop_NTPase"/>
</dbReference>
<dbReference type="EMBL" id="JBAFUR010000011">
    <property type="protein sequence ID" value="MFG1255501.1"/>
    <property type="molecule type" value="Genomic_DNA"/>
</dbReference>
<name>A0ABW6ZRB9_9HYPH</name>
<sequence>MQNDAALAAIEMLAARKIPGPLYIWGGRGLGKTTIAQASAAICPAAKVIDDADRWHEIAACALIDRGPLILTGPRPPGQLEQGELGTLLTHALVVELRPFDRDFALALATNMITAQQLHTPSLQVPPAVLDTVVNVPDLDGHKLAGLLKGLAFAAARGEELTPATVERLRNDLIDPHAVDSRITIRLIQRVVAEHFGITTSVLISHRRHKTIVEPRQIAVALCKRMTPRSMPEIGRMFLRDHTTILHAIRKLDGLEVSSPEMRRLLALLAQKVRRQADADAMARYASEDA</sequence>
<organism evidence="2 3">
    <name type="scientific">Xanthobacter aminoxidans</name>
    <dbReference type="NCBI Taxonomy" id="186280"/>
    <lineage>
        <taxon>Bacteria</taxon>
        <taxon>Pseudomonadati</taxon>
        <taxon>Pseudomonadota</taxon>
        <taxon>Alphaproteobacteria</taxon>
        <taxon>Hyphomicrobiales</taxon>
        <taxon>Xanthobacteraceae</taxon>
        <taxon>Xanthobacter</taxon>
    </lineage>
</organism>
<comment type="caution">
    <text evidence="2">The sequence shown here is derived from an EMBL/GenBank/DDBJ whole genome shotgun (WGS) entry which is preliminary data.</text>
</comment>
<dbReference type="SUPFAM" id="SSF52540">
    <property type="entry name" value="P-loop containing nucleoside triphosphate hydrolases"/>
    <property type="match status" value="1"/>
</dbReference>
<gene>
    <name evidence="2" type="ORF">V5F30_25035</name>
</gene>
<evidence type="ECO:0000259" key="1">
    <source>
        <dbReference type="SMART" id="SM00760"/>
    </source>
</evidence>
<dbReference type="CDD" id="cd06571">
    <property type="entry name" value="Bac_DnaA_C"/>
    <property type="match status" value="1"/>
</dbReference>
<protein>
    <submittedName>
        <fullName evidence="2">Helix-turn-helix domain-containing protein</fullName>
    </submittedName>
</protein>
<dbReference type="InterPro" id="IPR010921">
    <property type="entry name" value="Trp_repressor/repl_initiator"/>
</dbReference>
<evidence type="ECO:0000313" key="2">
    <source>
        <dbReference type="EMBL" id="MFG1255501.1"/>
    </source>
</evidence>
<dbReference type="SMART" id="SM00760">
    <property type="entry name" value="Bac_DnaA_C"/>
    <property type="match status" value="1"/>
</dbReference>
<evidence type="ECO:0000313" key="3">
    <source>
        <dbReference type="Proteomes" id="UP001604043"/>
    </source>
</evidence>
<dbReference type="SUPFAM" id="SSF48295">
    <property type="entry name" value="TrpR-like"/>
    <property type="match status" value="1"/>
</dbReference>
<dbReference type="PANTHER" id="PTHR30050:SF5">
    <property type="entry name" value="DNAA REGULATORY INACTIVATOR HDA"/>
    <property type="match status" value="1"/>
</dbReference>
<dbReference type="Gene3D" id="3.40.50.300">
    <property type="entry name" value="P-loop containing nucleotide triphosphate hydrolases"/>
    <property type="match status" value="1"/>
</dbReference>
<reference evidence="2 3" key="1">
    <citation type="submission" date="2024-02" db="EMBL/GenBank/DDBJ databases">
        <title>Expansion and revision of Xanthobacter and proposal of Roseixanthobacter gen. nov.</title>
        <authorList>
            <person name="Soltysiak M.P.M."/>
            <person name="Jalihal A."/>
            <person name="Ory A."/>
            <person name="Chrisophersen C."/>
            <person name="Lee A.D."/>
            <person name="Boulton J."/>
            <person name="Springer M."/>
        </authorList>
    </citation>
    <scope>NUCLEOTIDE SEQUENCE [LARGE SCALE GENOMIC DNA]</scope>
    <source>
        <strain evidence="2 3">CB5</strain>
    </source>
</reference>
<feature type="domain" description="Chromosomal replication initiator DnaA C-terminal" evidence="1">
    <location>
        <begin position="184"/>
        <end position="252"/>
    </location>
</feature>
<dbReference type="RefSeq" id="WP_394010347.1">
    <property type="nucleotide sequence ID" value="NZ_JBAFUR010000011.1"/>
</dbReference>
<dbReference type="Gene3D" id="1.10.1750.10">
    <property type="match status" value="1"/>
</dbReference>
<accession>A0ABW6ZRB9</accession>
<keyword evidence="3" id="KW-1185">Reference proteome</keyword>
<dbReference type="InterPro" id="IPR013159">
    <property type="entry name" value="DnaA_C"/>
</dbReference>
<dbReference type="Pfam" id="PF08299">
    <property type="entry name" value="Bac_DnaA_C"/>
    <property type="match status" value="1"/>
</dbReference>
<proteinExistence type="predicted"/>
<dbReference type="PANTHER" id="PTHR30050">
    <property type="entry name" value="CHROMOSOMAL REPLICATION INITIATOR PROTEIN DNAA"/>
    <property type="match status" value="1"/>
</dbReference>
<dbReference type="Proteomes" id="UP001604043">
    <property type="component" value="Unassembled WGS sequence"/>
</dbReference>